<keyword evidence="1" id="KW-0805">Transcription regulation</keyword>
<name>A0A9R1CT56_9EURY</name>
<dbReference type="PROSITE" id="PS51118">
    <property type="entry name" value="HTH_HXLR"/>
    <property type="match status" value="1"/>
</dbReference>
<evidence type="ECO:0000256" key="2">
    <source>
        <dbReference type="ARBA" id="ARBA00023125"/>
    </source>
</evidence>
<comment type="caution">
    <text evidence="5">The sequence shown here is derived from an EMBL/GenBank/DDBJ whole genome shotgun (WGS) entry which is preliminary data.</text>
</comment>
<dbReference type="RefSeq" id="WP_256030810.1">
    <property type="nucleotide sequence ID" value="NZ_JAHLKM010000034.1"/>
</dbReference>
<evidence type="ECO:0000259" key="4">
    <source>
        <dbReference type="PROSITE" id="PS51118"/>
    </source>
</evidence>
<dbReference type="InterPro" id="IPR011991">
    <property type="entry name" value="ArsR-like_HTH"/>
</dbReference>
<reference evidence="5" key="1">
    <citation type="journal article" date="2023" name="Front. Microbiol.">
        <title>Genomic-based phylogenetic and metabolic analyses of the genus Natronomonas, and description of Natronomonas aquatica sp. nov.</title>
        <authorList>
            <person name="Garcia-Roldan A."/>
            <person name="Duran-Viseras A."/>
            <person name="de la Haba R.R."/>
            <person name="Corral P."/>
            <person name="Sanchez-Porro C."/>
            <person name="Ventosa A."/>
        </authorList>
    </citation>
    <scope>NUCLEOTIDE SEQUENCE</scope>
    <source>
        <strain evidence="5">F2-12</strain>
    </source>
</reference>
<feature type="domain" description="HTH hxlR-type" evidence="4">
    <location>
        <begin position="25"/>
        <end position="119"/>
    </location>
</feature>
<keyword evidence="3" id="KW-0804">Transcription</keyword>
<dbReference type="AlphaFoldDB" id="A0A9R1CT56"/>
<evidence type="ECO:0000313" key="5">
    <source>
        <dbReference type="EMBL" id="MCQ4334729.1"/>
    </source>
</evidence>
<keyword evidence="6" id="KW-1185">Reference proteome</keyword>
<proteinExistence type="predicted"/>
<organism evidence="5 6">
    <name type="scientific">Natronomonas aquatica</name>
    <dbReference type="NCBI Taxonomy" id="2841590"/>
    <lineage>
        <taxon>Archaea</taxon>
        <taxon>Methanobacteriati</taxon>
        <taxon>Methanobacteriota</taxon>
        <taxon>Stenosarchaea group</taxon>
        <taxon>Halobacteria</taxon>
        <taxon>Halobacteriales</taxon>
        <taxon>Natronomonadaceae</taxon>
        <taxon>Natronomonas</taxon>
    </lineage>
</organism>
<evidence type="ECO:0000313" key="6">
    <source>
        <dbReference type="Proteomes" id="UP001139494"/>
    </source>
</evidence>
<keyword evidence="2" id="KW-0238">DNA-binding</keyword>
<dbReference type="PANTHER" id="PTHR33204">
    <property type="entry name" value="TRANSCRIPTIONAL REGULATOR, MARR FAMILY"/>
    <property type="match status" value="1"/>
</dbReference>
<dbReference type="InterPro" id="IPR036388">
    <property type="entry name" value="WH-like_DNA-bd_sf"/>
</dbReference>
<dbReference type="CDD" id="cd00090">
    <property type="entry name" value="HTH_ARSR"/>
    <property type="match status" value="1"/>
</dbReference>
<dbReference type="Gene3D" id="1.10.10.10">
    <property type="entry name" value="Winged helix-like DNA-binding domain superfamily/Winged helix DNA-binding domain"/>
    <property type="match status" value="1"/>
</dbReference>
<dbReference type="InterPro" id="IPR036390">
    <property type="entry name" value="WH_DNA-bd_sf"/>
</dbReference>
<evidence type="ECO:0000256" key="1">
    <source>
        <dbReference type="ARBA" id="ARBA00023015"/>
    </source>
</evidence>
<dbReference type="InterPro" id="IPR002577">
    <property type="entry name" value="HTH_HxlR"/>
</dbReference>
<dbReference type="PANTHER" id="PTHR33204:SF18">
    <property type="entry name" value="TRANSCRIPTIONAL REGULATORY PROTEIN"/>
    <property type="match status" value="1"/>
</dbReference>
<protein>
    <submittedName>
        <fullName evidence="5">Helix-turn-helix transcriptional regulator</fullName>
    </submittedName>
</protein>
<sequence>MSEGESCGCCSSSTITPDTDRTCYCPVNGIIDTISKKHALPIVSVLGSNGPTRYNELEEVLGVTSSSLLSTRLNELMSEGLIERQSFDEIPPRVEYSLTSDGKELEERLRPLLEWADEA</sequence>
<evidence type="ECO:0000256" key="3">
    <source>
        <dbReference type="ARBA" id="ARBA00023163"/>
    </source>
</evidence>
<dbReference type="Proteomes" id="UP001139494">
    <property type="component" value="Unassembled WGS sequence"/>
</dbReference>
<dbReference type="SUPFAM" id="SSF46785">
    <property type="entry name" value="Winged helix' DNA-binding domain"/>
    <property type="match status" value="1"/>
</dbReference>
<dbReference type="EMBL" id="JAHLKM010000034">
    <property type="protein sequence ID" value="MCQ4334729.1"/>
    <property type="molecule type" value="Genomic_DNA"/>
</dbReference>
<gene>
    <name evidence="5" type="ORF">KM295_14830</name>
</gene>
<accession>A0A9R1CT56</accession>
<dbReference type="Pfam" id="PF01638">
    <property type="entry name" value="HxlR"/>
    <property type="match status" value="1"/>
</dbReference>
<dbReference type="GO" id="GO:0003677">
    <property type="term" value="F:DNA binding"/>
    <property type="evidence" value="ECO:0007669"/>
    <property type="project" value="UniProtKB-KW"/>
</dbReference>